<dbReference type="AlphaFoldDB" id="A0A7R9C0D1"/>
<feature type="region of interest" description="Disordered" evidence="1">
    <location>
        <begin position="222"/>
        <end position="252"/>
    </location>
</feature>
<evidence type="ECO:0000256" key="1">
    <source>
        <dbReference type="SAM" id="MobiDB-lite"/>
    </source>
</evidence>
<evidence type="ECO:0000313" key="3">
    <source>
        <dbReference type="Proteomes" id="UP000678499"/>
    </source>
</evidence>
<feature type="compositionally biased region" description="Basic residues" evidence="1">
    <location>
        <begin position="395"/>
        <end position="409"/>
    </location>
</feature>
<proteinExistence type="predicted"/>
<gene>
    <name evidence="2" type="ORF">NMOB1V02_LOCUS10908</name>
</gene>
<dbReference type="Proteomes" id="UP000678499">
    <property type="component" value="Unassembled WGS sequence"/>
</dbReference>
<feature type="region of interest" description="Disordered" evidence="1">
    <location>
        <begin position="71"/>
        <end position="125"/>
    </location>
</feature>
<protein>
    <submittedName>
        <fullName evidence="2">Uncharacterized protein</fullName>
    </submittedName>
</protein>
<keyword evidence="3" id="KW-1185">Reference proteome</keyword>
<reference evidence="2" key="1">
    <citation type="submission" date="2020-11" db="EMBL/GenBank/DDBJ databases">
        <authorList>
            <person name="Tran Van P."/>
        </authorList>
    </citation>
    <scope>NUCLEOTIDE SEQUENCE</scope>
</reference>
<sequence>MTDEETPRRCPLNVYDGVSESSTPAPVVLLPDAENQPTAPPPPEPDVASSESVSIIPSLAVRNNVVVVGQAASDSKIPHRVPTSSSNPTLQNTDSQAATETAQESPKKTSSTAAATDRVTSPKRVKSLSELVAETPESLLNDLAYEYQCYRELAYWAKREEDEIVARVSGGCMTAEYVEKLYDDMCPESVCYRLMQEVIEEEEEEQVSSSKDETVIVEDVKEEHPVSYSEPHGFSGATGGRGGGGGGAGSSSLADVGSGVFDECPGVVGIRIDPASSASSFHSSNIGSVSTANSSFGSFIRSVSSRSSGSRPPSIGFSRRHPHFSMSVDSGSKVKNSSSSSSTASTPPNNQQQHPQSSGSHPRHPIRSSSLEHIKFSHLKQKMGSFVHALAAKGSSHHHHHHHHPHPHQYHSSQLLKHQRSSSPRDNTDAVTDEDDMELEFARVRHHSGPADVESELVYDSKRDVWITAEERAANKRRCLTRTRSEVSLDVPFFCRPASSRRCVDDPYAGLAGKNR</sequence>
<feature type="region of interest" description="Disordered" evidence="1">
    <location>
        <begin position="392"/>
        <end position="433"/>
    </location>
</feature>
<feature type="compositionally biased region" description="Gly residues" evidence="1">
    <location>
        <begin position="236"/>
        <end position="249"/>
    </location>
</feature>
<feature type="region of interest" description="Disordered" evidence="1">
    <location>
        <begin position="1"/>
        <end position="52"/>
    </location>
</feature>
<organism evidence="2">
    <name type="scientific">Notodromas monacha</name>
    <dbReference type="NCBI Taxonomy" id="399045"/>
    <lineage>
        <taxon>Eukaryota</taxon>
        <taxon>Metazoa</taxon>
        <taxon>Ecdysozoa</taxon>
        <taxon>Arthropoda</taxon>
        <taxon>Crustacea</taxon>
        <taxon>Oligostraca</taxon>
        <taxon>Ostracoda</taxon>
        <taxon>Podocopa</taxon>
        <taxon>Podocopida</taxon>
        <taxon>Cypridocopina</taxon>
        <taxon>Cypridoidea</taxon>
        <taxon>Cyprididae</taxon>
        <taxon>Notodromas</taxon>
    </lineage>
</organism>
<evidence type="ECO:0000313" key="2">
    <source>
        <dbReference type="EMBL" id="CAD7283292.1"/>
    </source>
</evidence>
<feature type="region of interest" description="Disordered" evidence="1">
    <location>
        <begin position="301"/>
        <end position="367"/>
    </location>
</feature>
<feature type="compositionally biased region" description="Polar residues" evidence="1">
    <location>
        <begin position="82"/>
        <end position="114"/>
    </location>
</feature>
<feature type="compositionally biased region" description="Low complexity" evidence="1">
    <location>
        <begin position="327"/>
        <end position="360"/>
    </location>
</feature>
<feature type="compositionally biased region" description="Low complexity" evidence="1">
    <location>
        <begin position="301"/>
        <end position="317"/>
    </location>
</feature>
<dbReference type="EMBL" id="OA887201">
    <property type="protein sequence ID" value="CAD7283292.1"/>
    <property type="molecule type" value="Genomic_DNA"/>
</dbReference>
<dbReference type="EMBL" id="CAJPEX010005164">
    <property type="protein sequence ID" value="CAG0923444.1"/>
    <property type="molecule type" value="Genomic_DNA"/>
</dbReference>
<accession>A0A7R9C0D1</accession>
<name>A0A7R9C0D1_9CRUS</name>